<name>A0ABN2CQJ2_9ACTN</name>
<dbReference type="InterPro" id="IPR001962">
    <property type="entry name" value="Asn_synthase"/>
</dbReference>
<evidence type="ECO:0000256" key="7">
    <source>
        <dbReference type="ARBA" id="ARBA00022962"/>
    </source>
</evidence>
<dbReference type="EMBL" id="BAAAOS010000010">
    <property type="protein sequence ID" value="GAA1561563.1"/>
    <property type="molecule type" value="Genomic_DNA"/>
</dbReference>
<dbReference type="InterPro" id="IPR006426">
    <property type="entry name" value="Asn_synth_AEB"/>
</dbReference>
<dbReference type="Gene3D" id="3.40.50.620">
    <property type="entry name" value="HUPs"/>
    <property type="match status" value="1"/>
</dbReference>
<comment type="caution">
    <text evidence="10">The sequence shown here is derived from an EMBL/GenBank/DDBJ whole genome shotgun (WGS) entry which is preliminary data.</text>
</comment>
<dbReference type="NCBIfam" id="TIGR01536">
    <property type="entry name" value="asn_synth_AEB"/>
    <property type="match status" value="1"/>
</dbReference>
<evidence type="ECO:0000256" key="1">
    <source>
        <dbReference type="ARBA" id="ARBA00005187"/>
    </source>
</evidence>
<evidence type="ECO:0000256" key="3">
    <source>
        <dbReference type="ARBA" id="ARBA00012737"/>
    </source>
</evidence>
<gene>
    <name evidence="10" type="primary">asnB</name>
    <name evidence="10" type="ORF">GCM10009789_13530</name>
</gene>
<evidence type="ECO:0000256" key="8">
    <source>
        <dbReference type="ARBA" id="ARBA00048741"/>
    </source>
</evidence>
<comment type="pathway">
    <text evidence="1">Amino-acid biosynthesis; L-asparagine biosynthesis; L-asparagine from L-aspartate (L-Gln route): step 1/1.</text>
</comment>
<dbReference type="InterPro" id="IPR017932">
    <property type="entry name" value="GATase_2_dom"/>
</dbReference>
<dbReference type="PANTHER" id="PTHR43284">
    <property type="entry name" value="ASPARAGINE SYNTHETASE (GLUTAMINE-HYDROLYZING)"/>
    <property type="match status" value="1"/>
</dbReference>
<dbReference type="Proteomes" id="UP001500393">
    <property type="component" value="Unassembled WGS sequence"/>
</dbReference>
<comment type="catalytic activity">
    <reaction evidence="8">
        <text>L-aspartate + L-glutamine + ATP + H2O = L-asparagine + L-glutamate + AMP + diphosphate + H(+)</text>
        <dbReference type="Rhea" id="RHEA:12228"/>
        <dbReference type="ChEBI" id="CHEBI:15377"/>
        <dbReference type="ChEBI" id="CHEBI:15378"/>
        <dbReference type="ChEBI" id="CHEBI:29985"/>
        <dbReference type="ChEBI" id="CHEBI:29991"/>
        <dbReference type="ChEBI" id="CHEBI:30616"/>
        <dbReference type="ChEBI" id="CHEBI:33019"/>
        <dbReference type="ChEBI" id="CHEBI:58048"/>
        <dbReference type="ChEBI" id="CHEBI:58359"/>
        <dbReference type="ChEBI" id="CHEBI:456215"/>
        <dbReference type="EC" id="6.3.5.4"/>
    </reaction>
</comment>
<dbReference type="InterPro" id="IPR029055">
    <property type="entry name" value="Ntn_hydrolases_N"/>
</dbReference>
<keyword evidence="6" id="KW-0028">Amino-acid biosynthesis</keyword>
<keyword evidence="7" id="KW-0315">Glutamine amidotransferase</keyword>
<proteinExistence type="inferred from homology"/>
<dbReference type="EC" id="6.3.5.4" evidence="3"/>
<dbReference type="Pfam" id="PF00733">
    <property type="entry name" value="Asn_synthase"/>
    <property type="match status" value="1"/>
</dbReference>
<dbReference type="InterPro" id="IPR014729">
    <property type="entry name" value="Rossmann-like_a/b/a_fold"/>
</dbReference>
<dbReference type="InterPro" id="IPR033738">
    <property type="entry name" value="AsnB_N"/>
</dbReference>
<protein>
    <recommendedName>
        <fullName evidence="3">asparagine synthase (glutamine-hydrolyzing)</fullName>
        <ecNumber evidence="3">6.3.5.4</ecNumber>
    </recommendedName>
</protein>
<dbReference type="SUPFAM" id="SSF52402">
    <property type="entry name" value="Adenine nucleotide alpha hydrolases-like"/>
    <property type="match status" value="1"/>
</dbReference>
<keyword evidence="11" id="KW-1185">Reference proteome</keyword>
<evidence type="ECO:0000256" key="2">
    <source>
        <dbReference type="ARBA" id="ARBA00005752"/>
    </source>
</evidence>
<organism evidence="10 11">
    <name type="scientific">Kribbella sancticallisti</name>
    <dbReference type="NCBI Taxonomy" id="460087"/>
    <lineage>
        <taxon>Bacteria</taxon>
        <taxon>Bacillati</taxon>
        <taxon>Actinomycetota</taxon>
        <taxon>Actinomycetes</taxon>
        <taxon>Propionibacteriales</taxon>
        <taxon>Kribbellaceae</taxon>
        <taxon>Kribbella</taxon>
    </lineage>
</organism>
<evidence type="ECO:0000256" key="4">
    <source>
        <dbReference type="ARBA" id="ARBA00022741"/>
    </source>
</evidence>
<dbReference type="Gene3D" id="3.60.20.10">
    <property type="entry name" value="Glutamine Phosphoribosylpyrophosphate, subunit 1, domain 1"/>
    <property type="match status" value="1"/>
</dbReference>
<dbReference type="PROSITE" id="PS51278">
    <property type="entry name" value="GATASE_TYPE_2"/>
    <property type="match status" value="1"/>
</dbReference>
<evidence type="ECO:0000313" key="11">
    <source>
        <dbReference type="Proteomes" id="UP001500393"/>
    </source>
</evidence>
<feature type="domain" description="Glutamine amidotransferase type-2" evidence="9">
    <location>
        <begin position="16"/>
        <end position="226"/>
    </location>
</feature>
<dbReference type="PIRSF" id="PIRSF001589">
    <property type="entry name" value="Asn_synthetase_glu-h"/>
    <property type="match status" value="1"/>
</dbReference>
<dbReference type="PANTHER" id="PTHR43284:SF1">
    <property type="entry name" value="ASPARAGINE SYNTHETASE"/>
    <property type="match status" value="1"/>
</dbReference>
<comment type="similarity">
    <text evidence="2">Belongs to the asparagine synthetase family.</text>
</comment>
<dbReference type="InterPro" id="IPR051786">
    <property type="entry name" value="ASN_synthetase/amidase"/>
</dbReference>
<keyword evidence="6" id="KW-0061">Asparagine biosynthesis</keyword>
<keyword evidence="5" id="KW-0067">ATP-binding</keyword>
<evidence type="ECO:0000256" key="5">
    <source>
        <dbReference type="ARBA" id="ARBA00022840"/>
    </source>
</evidence>
<sequence length="650" mass="71524">MASWAGLPGLRGPDVCGIAGCYQQHDGLVLAETMSDRIAHRGPDATGIHRFEDGRISAYLAHRRLSIIDLSGAADQPLSKQGLTISYNGELYNYKELRAELAASGSTFVTSSDTEVVLEAWRRWGPAALPRFRGMFAFAMLDEQTGSLFLARDPMGIKPLYVLARQGGVVFASELKALVAAVGPELRTDPGALISSMLYYWLPEQRCAIEGVEKLPPGSWAEFRPDGSSRRATYWRTADVAAEAAAGPPADLRQVIEESVAAHLVADVPVSTFLSGGLDSSLVTVLAKRLDPGIDAYTITFRAEDQKLEAMPDDAIYARKVAERFGIDLHEIEIAPDVVELLPRIVDILDEPIGDPAAINTLLMCDAARDAGVKVLLSGMGADELFGGYRKHLACVMGARYQRLPSVVRNGMVGPAVRRLPVTVNGRGLRYARWAKRFLTFADLPEEAAFRRSYTMYDADELVGLLSPDLEPYVGKLFAEHSDLYHDTSLDDHVSRMCLADSRMFLPGLNLAYTDRSSMAASTEVRTPFVDPEVVRAAFSIPGRDKIQGRQGKLALKRAAEAWLPKEIIYRPKASFSAPLRAWVRNDLRELVDDVLLNGELVGSGFLDRQAVTRLVEDERAGREDYSKQIWQLLTLETWCRHLGELGVST</sequence>
<reference evidence="10 11" key="1">
    <citation type="journal article" date="2019" name="Int. J. Syst. Evol. Microbiol.">
        <title>The Global Catalogue of Microorganisms (GCM) 10K type strain sequencing project: providing services to taxonomists for standard genome sequencing and annotation.</title>
        <authorList>
            <consortium name="The Broad Institute Genomics Platform"/>
            <consortium name="The Broad Institute Genome Sequencing Center for Infectious Disease"/>
            <person name="Wu L."/>
            <person name="Ma J."/>
        </authorList>
    </citation>
    <scope>NUCLEOTIDE SEQUENCE [LARGE SCALE GENOMIC DNA]</scope>
    <source>
        <strain evidence="10 11">JCM 14969</strain>
    </source>
</reference>
<dbReference type="Pfam" id="PF13537">
    <property type="entry name" value="GATase_7"/>
    <property type="match status" value="1"/>
</dbReference>
<keyword evidence="4" id="KW-0547">Nucleotide-binding</keyword>
<dbReference type="CDD" id="cd00712">
    <property type="entry name" value="AsnB"/>
    <property type="match status" value="1"/>
</dbReference>
<dbReference type="CDD" id="cd01991">
    <property type="entry name" value="Asn_synthase_B_C"/>
    <property type="match status" value="1"/>
</dbReference>
<evidence type="ECO:0000256" key="6">
    <source>
        <dbReference type="ARBA" id="ARBA00022888"/>
    </source>
</evidence>
<evidence type="ECO:0000259" key="9">
    <source>
        <dbReference type="PROSITE" id="PS51278"/>
    </source>
</evidence>
<dbReference type="SUPFAM" id="SSF56235">
    <property type="entry name" value="N-terminal nucleophile aminohydrolases (Ntn hydrolases)"/>
    <property type="match status" value="1"/>
</dbReference>
<accession>A0ABN2CQJ2</accession>
<dbReference type="RefSeq" id="WP_344210925.1">
    <property type="nucleotide sequence ID" value="NZ_BAAAOS010000010.1"/>
</dbReference>
<evidence type="ECO:0000313" key="10">
    <source>
        <dbReference type="EMBL" id="GAA1561563.1"/>
    </source>
</evidence>